<evidence type="ECO:0000313" key="2">
    <source>
        <dbReference type="Proteomes" id="UP000025748"/>
    </source>
</evidence>
<protein>
    <submittedName>
        <fullName evidence="1">Capsule polysaccharide biosynthesis protein</fullName>
    </submittedName>
</protein>
<name>A0ABR4QU48_9BORD</name>
<sequence>MLGTFSRKLSRTPGLGSLMGEVVVHVRSAREVRRLGVSAIVGWGLRPTTKRPRAIAAKLGLPFIALEDGFLRSFGTGATHPTLSLVVDQEGIYYDASKPSGLEQLLNSSQDLLSGPGADFQRARSLIFKHRLSKYNSAPEYTPPLRHGKRVLVVDQTRRDAGITYGQASSATFGDMLQAAYEEHPDATIYVKTHPEVVRGDKQGYYNRLENDSRTVLIQDAIAPQSLLEYMDHVYVATSHLGFEALLLGKTVTCFGVPWYAGWGTTDDRQATPRRQRTRSVDELFAAAYMHYTRYLDPETHRQGNIFDIIHWLIRQRTAHEQQTGRRIAIGFRRWKARNLAPFFGLDQARTFFVGSAAVATTLRPCEADQLLVWGTAPAPEIEELAHTSGARLVRVEDGFVRSVGLGSDFVPPSALVLDEIGIYFDARRPSGLERLLSERSFSEEDRTRAKAVRELIVKHEITKYNIEPNQKPAWTAGQRRIVLVPGQVEDDASILYGCGPIRSNLALLQAARQASPDAYIVYKPHPDVSVRNRNGRLARDEALRYADYVETRVSIVSCVNACDEVHTMTSLSGFEGLLRGKRVVTYGQPFYAGWGLTEDKLPIARRARVLTLDELVAGTLLHYPKYWDWVLRGYTTCEAVLNQIIKQRDKLVSENKLNRVRKSYLERILLKIGLWARAGFMVRR</sequence>
<dbReference type="CDD" id="cd16440">
    <property type="entry name" value="beta_Kdo_transferase_KpsC_1"/>
    <property type="match status" value="1"/>
</dbReference>
<dbReference type="InterPro" id="IPR007833">
    <property type="entry name" value="Capsule_polysaccharide_synth"/>
</dbReference>
<dbReference type="RefSeq" id="WP_230592693.1">
    <property type="nucleotide sequence ID" value="NZ_JHEM01000036.1"/>
</dbReference>
<accession>A0ABR4QU48</accession>
<comment type="caution">
    <text evidence="1">The sequence shown here is derived from an EMBL/GenBank/DDBJ whole genome shotgun (WGS) entry which is preliminary data.</text>
</comment>
<dbReference type="Pfam" id="PF05159">
    <property type="entry name" value="Capsule_synth"/>
    <property type="match status" value="2"/>
</dbReference>
<dbReference type="CDD" id="cd16439">
    <property type="entry name" value="beta_Kdo_transferase_KpsC_2"/>
    <property type="match status" value="1"/>
</dbReference>
<gene>
    <name evidence="1" type="ORF">L544_3907</name>
</gene>
<organism evidence="1 2">
    <name type="scientific">Bordetella hinzii OH87 BAL007II</name>
    <dbReference type="NCBI Taxonomy" id="1331262"/>
    <lineage>
        <taxon>Bacteria</taxon>
        <taxon>Pseudomonadati</taxon>
        <taxon>Pseudomonadota</taxon>
        <taxon>Betaproteobacteria</taxon>
        <taxon>Burkholderiales</taxon>
        <taxon>Alcaligenaceae</taxon>
        <taxon>Bordetella</taxon>
    </lineage>
</organism>
<keyword evidence="2" id="KW-1185">Reference proteome</keyword>
<evidence type="ECO:0000313" key="1">
    <source>
        <dbReference type="EMBL" id="KCB21117.1"/>
    </source>
</evidence>
<dbReference type="EMBL" id="JHEM01000036">
    <property type="protein sequence ID" value="KCB21117.1"/>
    <property type="molecule type" value="Genomic_DNA"/>
</dbReference>
<reference evidence="1 2" key="1">
    <citation type="submission" date="2014-03" db="EMBL/GenBank/DDBJ databases">
        <title>Genome sequence of Bordetella hinzii.</title>
        <authorList>
            <person name="Register K."/>
            <person name="Harvill E."/>
            <person name="Goodfield L.L."/>
            <person name="Ivanov Y.V."/>
            <person name="Meyer J.A."/>
            <person name="Muse S.J."/>
            <person name="Jacobs N."/>
            <person name="Bendor L."/>
            <person name="Smallridge W.E."/>
            <person name="Brinkac L.M."/>
            <person name="Sanka R."/>
            <person name="Kim M."/>
            <person name="Losada L."/>
        </authorList>
    </citation>
    <scope>NUCLEOTIDE SEQUENCE [LARGE SCALE GENOMIC DNA]</scope>
    <source>
        <strain evidence="1 2">OH87 BAL007II</strain>
    </source>
</reference>
<proteinExistence type="predicted"/>
<dbReference type="Proteomes" id="UP000025748">
    <property type="component" value="Unassembled WGS sequence"/>
</dbReference>